<dbReference type="PANTHER" id="PTHR33119">
    <property type="entry name" value="IFI3P"/>
    <property type="match status" value="1"/>
</dbReference>
<dbReference type="AlphaFoldDB" id="A0AAD5QFD3"/>
<proteinExistence type="predicted"/>
<sequence>MAAPSFRSRILDAEGAGYRPRLQLELVLRSSIGSIISKPQWWLKWRGVLPAKRSGDGMDVNKTIADKWLDEVVTAVLENRFYWMTKHRYTWMCDKAMLLQRVVGYPPPETADREAKLRAFVDDARTKIAYALEFDDDEWPKGSWDMENLPDGYHDDITTRFLHQIDTCRFFENAAFLEMYARLDSTSVVSWYFAALALSRRAKDQAKIDGEWCHAQDIPFADEAVRKRAVDLIKAAHKGDVTKETFVTQYPDADARPEAVDLLWRHVDRVVQIVESVRACVRATLDTLIDRYDLMNPSSSSKGFISPGPVIETWMSDSIVAADVKAKFASEVAMLENVPDDQKDWHPGSDNQVLDLVHPSLYCCVLGETKRVPEPESTEPVDADATPADRMHRIVFSSTEATETASGSSSYQWIPSDFVVDEDGRVKITSYINNLHPVHHRTMYESIEKIFSGFVPLFDRVLAWLAHEEGPKPLLQNAIPYRDKVYYRVPLFPSVPPLLELESECPTKYSIKGTTVQVITKIAEIHLTPEKPAYPGGSWHIEGTDTENIVATGIYYFGCENITESKLSFRVIVQPPDYAQSDNLGVATGFGLENDHGLVQSLGAATAIEDRCIVFPNTFQHKVEPFELADPSKPGVRKILAFFIVDPSKKIASTSVIPPQQAEWLQEAQRDVLRGVDRLPEAVAEDTLSKMLGCGMTLDEAKQHRERLMAERGPFSFDDYEEELVFSLCEH</sequence>
<dbReference type="Pfam" id="PF14033">
    <property type="entry name" value="DUF4246"/>
    <property type="match status" value="1"/>
</dbReference>
<evidence type="ECO:0000313" key="3">
    <source>
        <dbReference type="Proteomes" id="UP001209570"/>
    </source>
</evidence>
<evidence type="ECO:0000313" key="2">
    <source>
        <dbReference type="EMBL" id="KAJ0409871.1"/>
    </source>
</evidence>
<protein>
    <recommendedName>
        <fullName evidence="1">DUF4246 domain-containing protein</fullName>
    </recommendedName>
</protein>
<dbReference type="EMBL" id="JAKCXM010000002">
    <property type="protein sequence ID" value="KAJ0409871.1"/>
    <property type="molecule type" value="Genomic_DNA"/>
</dbReference>
<accession>A0AAD5QFD3</accession>
<dbReference type="PANTHER" id="PTHR33119:SF1">
    <property type="entry name" value="FE2OG DIOXYGENASE DOMAIN-CONTAINING PROTEIN"/>
    <property type="match status" value="1"/>
</dbReference>
<name>A0AAD5QFD3_PYTIN</name>
<evidence type="ECO:0000259" key="1">
    <source>
        <dbReference type="Pfam" id="PF14033"/>
    </source>
</evidence>
<dbReference type="InterPro" id="IPR049192">
    <property type="entry name" value="DUF4246_C"/>
</dbReference>
<gene>
    <name evidence="2" type="ORF">P43SY_005765</name>
</gene>
<comment type="caution">
    <text evidence="2">The sequence shown here is derived from an EMBL/GenBank/DDBJ whole genome shotgun (WGS) entry which is preliminary data.</text>
</comment>
<dbReference type="Proteomes" id="UP001209570">
    <property type="component" value="Unassembled WGS sequence"/>
</dbReference>
<dbReference type="InterPro" id="IPR025340">
    <property type="entry name" value="DUF4246"/>
</dbReference>
<organism evidence="2 3">
    <name type="scientific">Pythium insidiosum</name>
    <name type="common">Pythiosis disease agent</name>
    <dbReference type="NCBI Taxonomy" id="114742"/>
    <lineage>
        <taxon>Eukaryota</taxon>
        <taxon>Sar</taxon>
        <taxon>Stramenopiles</taxon>
        <taxon>Oomycota</taxon>
        <taxon>Peronosporomycetes</taxon>
        <taxon>Pythiales</taxon>
        <taxon>Pythiaceae</taxon>
        <taxon>Pythium</taxon>
    </lineage>
</organism>
<feature type="domain" description="DUF4246" evidence="1">
    <location>
        <begin position="313"/>
        <end position="667"/>
    </location>
</feature>
<reference evidence="2" key="1">
    <citation type="submission" date="2021-12" db="EMBL/GenBank/DDBJ databases">
        <title>Prjna785345.</title>
        <authorList>
            <person name="Rujirawat T."/>
            <person name="Krajaejun T."/>
        </authorList>
    </citation>
    <scope>NUCLEOTIDE SEQUENCE</scope>
    <source>
        <strain evidence="2">Pi057C3</strain>
    </source>
</reference>
<keyword evidence="3" id="KW-1185">Reference proteome</keyword>